<feature type="transmembrane region" description="Helical" evidence="9">
    <location>
        <begin position="1942"/>
        <end position="1966"/>
    </location>
</feature>
<accession>A0AAU9I8V2</accession>
<comment type="subcellular location">
    <subcellularLocation>
        <location evidence="1">Cell envelope</location>
    </subcellularLocation>
    <subcellularLocation>
        <location evidence="2">Cell outer membrane</location>
    </subcellularLocation>
    <subcellularLocation>
        <location evidence="3">Secreted</location>
    </subcellularLocation>
</comment>
<keyword evidence="9" id="KW-0812">Transmembrane</keyword>
<protein>
    <submittedName>
        <fullName evidence="10">Uncharacterized protein</fullName>
    </submittedName>
</protein>
<dbReference type="SUPFAM" id="SSF51126">
    <property type="entry name" value="Pectin lyase-like"/>
    <property type="match status" value="3"/>
</dbReference>
<evidence type="ECO:0000256" key="7">
    <source>
        <dbReference type="ARBA" id="ARBA00023237"/>
    </source>
</evidence>
<evidence type="ECO:0000313" key="10">
    <source>
        <dbReference type="EMBL" id="CAG9309876.1"/>
    </source>
</evidence>
<keyword evidence="5" id="KW-0732">Signal</keyword>
<feature type="compositionally biased region" description="Basic and acidic residues" evidence="8">
    <location>
        <begin position="2218"/>
        <end position="2228"/>
    </location>
</feature>
<evidence type="ECO:0000256" key="1">
    <source>
        <dbReference type="ARBA" id="ARBA00004196"/>
    </source>
</evidence>
<dbReference type="Proteomes" id="UP001162131">
    <property type="component" value="Unassembled WGS sequence"/>
</dbReference>
<evidence type="ECO:0000313" key="11">
    <source>
        <dbReference type="Proteomes" id="UP001162131"/>
    </source>
</evidence>
<evidence type="ECO:0000256" key="6">
    <source>
        <dbReference type="ARBA" id="ARBA00023136"/>
    </source>
</evidence>
<evidence type="ECO:0000256" key="4">
    <source>
        <dbReference type="ARBA" id="ARBA00022525"/>
    </source>
</evidence>
<gene>
    <name evidence="10" type="ORF">BSTOLATCC_MIC91</name>
</gene>
<feature type="transmembrane region" description="Helical" evidence="9">
    <location>
        <begin position="1791"/>
        <end position="1812"/>
    </location>
</feature>
<dbReference type="GO" id="GO:0005576">
    <property type="term" value="C:extracellular region"/>
    <property type="evidence" value="ECO:0007669"/>
    <property type="project" value="UniProtKB-SubCell"/>
</dbReference>
<sequence>MLGNLECDDACNNKDCNWDYGDCGCADGCALSDFGNCKAECLVGKCAYDQISSDSSRRCNNKGLVLLDLYQNLVKGSFDSAPNYFWCIYNSRTYNSDTDEWSTCDVTKAYDFTNCNQICDIADCAYNWINCEPEKSYKCKDDDCISCYGTDEGKCFKCSDSTVQLFGYCAEICPYGYEAKSIMGSNPICLPLVDISTPRNPYVYYASSKKHGDVTGGEGTLESPFETFAVALALIQRKYSILYLINDGDYEWAPVDEFYFVNNFIKNSRSPLAHHNSGDTGTMVYIKIASLDGSIIKIKTIPDKSNIYIGLWSGLTLEIENVIFDGTLITTSCSSLIYCSYCPYIEKQIDGSYKTDRGQKIKTSEYLSSTFCSTYNQNYLFGVSNQAILNLTNVTFSNWGTLYYALIESWGGNITLNNVNFDNIVIFSDEAAAVISMQDCDNAFYNCGTLNYTNGKVSRINNGFEYADPIDFRGFLYAEKIQYATFTNVIFEKNLVALQQSSTFETGSLITLKIFRNLEINNCQFISNIADTGIISIASKGLNFVIAVNENNELIDLLQDHIYIHNSTFTGNFGKFYGILYASFKGQLQNFRFENLSITSNGVESGSLIYVINNEIKAEYELDTTKPATLTTGQRVTAFYKARWFITKCINFFENYSGGSGMIDINNLVNIDVNSLSLDSNGASTDIDVNDIILNDWIEDSTMYLKLQYDDAALIDCASMISVDSSINISISDFSMTNNYCKESSPVFILSKIGELSISRFNCTKNEGNGDHPICLYVAAAIETSIINSTFISNANNLSSGSGAIGTITSNLNLTLENCLFQSNSAGYGGALYFQGRYLNISKSIFIMNKSPNELGGAIYYSPQIIYKNSGFFIDSCNFNKNQAISYGGAIYIEEKIIGSTKIDLQFKNVSFFYNSAENGAAIYIEKTAALSQYSSIEDSHFLNNTAETSGTLSISFYNGILSITDTDFSKNYAKWGSAIYITTKEDGSSLRSQTILDTCTITNNSGESIIHMDDLSQYSYLETTNCLFEWNLGTVILLNYDNWVETASIFRYNTAIKGGSSVSLQNQATGESTGTIFYENISKATGGAASISSQSIFKCSFCNFTNNYAENSGGVIYVEQNSLILIEDSIITGNSCLRKGSVMYLLGTSLVSSQIIRTNIYNNKASEGAIVLLDASILINSSKIHENSADEASPGLILTLSSANISSSQFYSQPSKQGCFIYSSTQSSLYISNSTFKDAVSSGSGGAIFAISTSITALNCVFSNLQANSGGAILAYSDSSLFIQSSNFTHLTSYSTGAVFDLYQSNVTILNSFFENFSSTGIYGDKLGNLYVTGSSFNSANGVNGGAIYCIACSDIAIKTSRFVNCNATLGGAVHLITSSDSMINSVYIVDETYFINNTALNGGAVYANNILLNLTNSFIYHNHAYVSDSDQANTKIQYGIGGGLFLNCKDLDICKFYLINNYFRGNAASYNGGAYAWDDIMPISIDNIFLNNSAAYAPNVASYPISMVAESSNSSLRRLESRSLGAPPIIANLENVASGQTYTTPLIIALIDHDGNVVKTDNTSTAELQTIDNKTTVSGLIRVVAVEGIYTFSSFTLTGYPGVNTKILVYTSAIDTSKSTKAKDDAEYHQIMLINVTFRLCQIGEATVGNLCKICGSNYYSLDPSIPECLTCPDDAICYGNYTMVPKRGYWRDNMYASVFWKCPNSDACLGSPDAENISYTGECDKGYKGNMCQSCEYGYSKTADETCSPCPDESSNSLRIAGVSISLIIICAIMVNSTRRSAFKPTSLASIYIKIFMNYLQLVMLVTTFNLKWPSLVWKVFAIQNTAGSANDQIFSFDCFLQIKDEPDQYYYSKLILMSLAPLVIALVSLTVWILIYTKRKNLRHFRNDYISTCVILLFLIHPNIVKMMFGAFSCKQINSGERWLTVDYDIRCWDSKHIFYLCLVVIPSIILWGIGIPALCLLNLVKNRRKLNEIGPRLMFGFFFNGYKKSCYYWEFIILYRKILVICCSVFLANISVSVQALTVTIILAASLHLHYTNSPYSGPALNELELRSIFVSATTIYCGLYFLTDSLDEISRFIFFLIIVFSNIYFLYYWLFKLIDTGLRNLQKRIPFLKHKWYKNDGYDDKLFENPKKGHIVTKEGEEFYSIVHSIPKKKDSKDVFDPRLTMADVFISMIPEALEYDESLESISLNRGLESISSKNSMFDVELPTSAERSKEKERHLPLTDGEEEEKLESLDATLEQEMIELKVD</sequence>
<evidence type="ECO:0000256" key="3">
    <source>
        <dbReference type="ARBA" id="ARBA00004613"/>
    </source>
</evidence>
<dbReference type="NCBIfam" id="TIGR01376">
    <property type="entry name" value="POMP_repeat"/>
    <property type="match status" value="2"/>
</dbReference>
<keyword evidence="9" id="KW-1133">Transmembrane helix</keyword>
<feature type="transmembrane region" description="Helical" evidence="9">
    <location>
        <begin position="1893"/>
        <end position="1913"/>
    </location>
</feature>
<comment type="caution">
    <text evidence="10">The sequence shown here is derived from an EMBL/GenBank/DDBJ whole genome shotgun (WGS) entry which is preliminary data.</text>
</comment>
<keyword evidence="6 9" id="KW-0472">Membrane</keyword>
<feature type="transmembrane region" description="Helical" evidence="9">
    <location>
        <begin position="1760"/>
        <end position="1779"/>
    </location>
</feature>
<feature type="transmembrane region" description="Helical" evidence="9">
    <location>
        <begin position="2082"/>
        <end position="2101"/>
    </location>
</feature>
<evidence type="ECO:0000256" key="5">
    <source>
        <dbReference type="ARBA" id="ARBA00022729"/>
    </source>
</evidence>
<feature type="transmembrane region" description="Helical" evidence="9">
    <location>
        <begin position="2007"/>
        <end position="2035"/>
    </location>
</feature>
<reference evidence="10" key="1">
    <citation type="submission" date="2021-09" db="EMBL/GenBank/DDBJ databases">
        <authorList>
            <consortium name="AG Swart"/>
            <person name="Singh M."/>
            <person name="Singh A."/>
            <person name="Seah K."/>
            <person name="Emmerich C."/>
        </authorList>
    </citation>
    <scope>NUCLEOTIDE SEQUENCE</scope>
    <source>
        <strain evidence="10">ATCC30299</strain>
    </source>
</reference>
<evidence type="ECO:0000256" key="8">
    <source>
        <dbReference type="SAM" id="MobiDB-lite"/>
    </source>
</evidence>
<feature type="region of interest" description="Disordered" evidence="8">
    <location>
        <begin position="2212"/>
        <end position="2238"/>
    </location>
</feature>
<keyword evidence="7" id="KW-0998">Cell outer membrane</keyword>
<organism evidence="10 11">
    <name type="scientific">Blepharisma stoltei</name>
    <dbReference type="NCBI Taxonomy" id="1481888"/>
    <lineage>
        <taxon>Eukaryota</taxon>
        <taxon>Sar</taxon>
        <taxon>Alveolata</taxon>
        <taxon>Ciliophora</taxon>
        <taxon>Postciliodesmatophora</taxon>
        <taxon>Heterotrichea</taxon>
        <taxon>Heterotrichida</taxon>
        <taxon>Blepharismidae</taxon>
        <taxon>Blepharisma</taxon>
    </lineage>
</organism>
<keyword evidence="4" id="KW-0964">Secreted</keyword>
<keyword evidence="11" id="KW-1185">Reference proteome</keyword>
<dbReference type="EMBL" id="CAJZBQ010000001">
    <property type="protein sequence ID" value="CAG9309876.1"/>
    <property type="molecule type" value="Genomic_DNA"/>
</dbReference>
<dbReference type="PANTHER" id="PTHR11319:SF35">
    <property type="entry name" value="OUTER MEMBRANE PROTEIN PMPC-RELATED"/>
    <property type="match status" value="1"/>
</dbReference>
<dbReference type="InterPro" id="IPR003368">
    <property type="entry name" value="POMP_repeat"/>
</dbReference>
<feature type="transmembrane region" description="Helical" evidence="9">
    <location>
        <begin position="1858"/>
        <end position="1881"/>
    </location>
</feature>
<evidence type="ECO:0000256" key="2">
    <source>
        <dbReference type="ARBA" id="ARBA00004442"/>
    </source>
</evidence>
<dbReference type="PANTHER" id="PTHR11319">
    <property type="entry name" value="G PROTEIN-COUPLED RECEPTOR-RELATED"/>
    <property type="match status" value="1"/>
</dbReference>
<evidence type="ECO:0000256" key="9">
    <source>
        <dbReference type="SAM" id="Phobius"/>
    </source>
</evidence>
<name>A0AAU9I8V2_9CILI</name>
<proteinExistence type="predicted"/>
<dbReference type="InterPro" id="IPR011050">
    <property type="entry name" value="Pectin_lyase_fold/virulence"/>
</dbReference>